<proteinExistence type="predicted"/>
<dbReference type="HOGENOM" id="CLU_093239_0_0_1"/>
<dbReference type="EMBL" id="KB644410">
    <property type="protein sequence ID" value="EPS27388.1"/>
    <property type="molecule type" value="Genomic_DNA"/>
</dbReference>
<dbReference type="PhylomeDB" id="S8ANB8"/>
<evidence type="ECO:0000256" key="1">
    <source>
        <dbReference type="SAM" id="MobiDB-lite"/>
    </source>
</evidence>
<dbReference type="Proteomes" id="UP000019376">
    <property type="component" value="Unassembled WGS sequence"/>
</dbReference>
<sequence length="262" mass="29702">MPPKQVRAREMASQAIPPVPIGSHQATSNALHRIKFLGELHRWPNFFRGIESYIQSTRWSTKAIKYTHTSGNPEAESHLIGDEAGLQGLFNHSIGYLVGKILEAQSIDLQFADFRCLGSQYAKTPDSILMTMNTAIPELNMVGELKVWWIEEHDLVVAYGNESALRRLLAQPIQYMKDLNCMYGFMSNYRQTIFLRQQLICGKWVVDYSPVILASTSYIKTDLGDFLATPIVSLRQCFLAIAHQAKTQGPVLNLTPNWQWVM</sequence>
<protein>
    <submittedName>
        <fullName evidence="2">Uncharacterized protein</fullName>
    </submittedName>
</protein>
<evidence type="ECO:0000313" key="3">
    <source>
        <dbReference type="Proteomes" id="UP000019376"/>
    </source>
</evidence>
<reference evidence="2 3" key="1">
    <citation type="journal article" date="2013" name="PLoS ONE">
        <title>Genomic and secretomic analyses reveal unique features of the lignocellulolytic enzyme system of Penicillium decumbens.</title>
        <authorList>
            <person name="Liu G."/>
            <person name="Zhang L."/>
            <person name="Wei X."/>
            <person name="Zou G."/>
            <person name="Qin Y."/>
            <person name="Ma L."/>
            <person name="Li J."/>
            <person name="Zheng H."/>
            <person name="Wang S."/>
            <person name="Wang C."/>
            <person name="Xun L."/>
            <person name="Zhao G.-P."/>
            <person name="Zhou Z."/>
            <person name="Qu Y."/>
        </authorList>
    </citation>
    <scope>NUCLEOTIDE SEQUENCE [LARGE SCALE GENOMIC DNA]</scope>
    <source>
        <strain evidence="3">114-2 / CGMCC 5302</strain>
    </source>
</reference>
<dbReference type="OrthoDB" id="3796275at2759"/>
<feature type="region of interest" description="Disordered" evidence="1">
    <location>
        <begin position="1"/>
        <end position="24"/>
    </location>
</feature>
<keyword evidence="3" id="KW-1185">Reference proteome</keyword>
<evidence type="ECO:0000313" key="2">
    <source>
        <dbReference type="EMBL" id="EPS27388.1"/>
    </source>
</evidence>
<name>S8ANB8_PENO1</name>
<organism evidence="2 3">
    <name type="scientific">Penicillium oxalicum (strain 114-2 / CGMCC 5302)</name>
    <name type="common">Penicillium decumbens</name>
    <dbReference type="NCBI Taxonomy" id="933388"/>
    <lineage>
        <taxon>Eukaryota</taxon>
        <taxon>Fungi</taxon>
        <taxon>Dikarya</taxon>
        <taxon>Ascomycota</taxon>
        <taxon>Pezizomycotina</taxon>
        <taxon>Eurotiomycetes</taxon>
        <taxon>Eurotiomycetidae</taxon>
        <taxon>Eurotiales</taxon>
        <taxon>Aspergillaceae</taxon>
        <taxon>Penicillium</taxon>
    </lineage>
</organism>
<gene>
    <name evidence="2" type="ORF">PDE_02331</name>
</gene>
<accession>S8ANB8</accession>
<dbReference type="AlphaFoldDB" id="S8ANB8"/>